<accession>A0A7G9W669</accession>
<sequence>MNQIYLKELNKSQINIDIFVKFNRYQEVKKCWRKQNGDWVLKDIPFTENWSMDDYNTLIEHLYRTIDAGGKVTGAFYNDELVGFASVENELFGSNKDYLQLSSLHTSYDYRGMGIGKKLFRLTCEQAKAMGAKKLYISTHSSEESQAFYKAVGCREAVEYNERLVAEEPCDCQLEYSLEAIE</sequence>
<dbReference type="InterPro" id="IPR000182">
    <property type="entry name" value="GNAT_dom"/>
</dbReference>
<proteinExistence type="predicted"/>
<organism evidence="2 3">
    <name type="scientific">Alkalicella caledoniensis</name>
    <dbReference type="NCBI Taxonomy" id="2731377"/>
    <lineage>
        <taxon>Bacteria</taxon>
        <taxon>Bacillati</taxon>
        <taxon>Bacillota</taxon>
        <taxon>Clostridia</taxon>
        <taxon>Eubacteriales</taxon>
        <taxon>Proteinivoracaceae</taxon>
        <taxon>Alkalicella</taxon>
    </lineage>
</organism>
<dbReference type="Proteomes" id="UP000516160">
    <property type="component" value="Chromosome"/>
</dbReference>
<name>A0A7G9W669_ALKCA</name>
<keyword evidence="2" id="KW-0808">Transferase</keyword>
<dbReference type="EMBL" id="CP058559">
    <property type="protein sequence ID" value="QNO14181.1"/>
    <property type="molecule type" value="Genomic_DNA"/>
</dbReference>
<dbReference type="Pfam" id="PF00583">
    <property type="entry name" value="Acetyltransf_1"/>
    <property type="match status" value="1"/>
</dbReference>
<protein>
    <submittedName>
        <fullName evidence="2">GNAT family N-acetyltransferase</fullName>
    </submittedName>
</protein>
<dbReference type="PROSITE" id="PS51186">
    <property type="entry name" value="GNAT"/>
    <property type="match status" value="1"/>
</dbReference>
<feature type="domain" description="N-acetyltransferase" evidence="1">
    <location>
        <begin position="23"/>
        <end position="179"/>
    </location>
</feature>
<dbReference type="CDD" id="cd04301">
    <property type="entry name" value="NAT_SF"/>
    <property type="match status" value="1"/>
</dbReference>
<dbReference type="GO" id="GO:0016747">
    <property type="term" value="F:acyltransferase activity, transferring groups other than amino-acyl groups"/>
    <property type="evidence" value="ECO:0007669"/>
    <property type="project" value="InterPro"/>
</dbReference>
<reference evidence="2 3" key="1">
    <citation type="submission" date="2020-07" db="EMBL/GenBank/DDBJ databases">
        <title>Alkalicella. sp. LB2 genome.</title>
        <authorList>
            <person name="Postec A."/>
            <person name="Quemeneur M."/>
        </authorList>
    </citation>
    <scope>NUCLEOTIDE SEQUENCE [LARGE SCALE GENOMIC DNA]</scope>
    <source>
        <strain evidence="2 3">LB2</strain>
    </source>
</reference>
<evidence type="ECO:0000259" key="1">
    <source>
        <dbReference type="PROSITE" id="PS51186"/>
    </source>
</evidence>
<dbReference type="SUPFAM" id="SSF55729">
    <property type="entry name" value="Acyl-CoA N-acyltransferases (Nat)"/>
    <property type="match status" value="1"/>
</dbReference>
<dbReference type="InterPro" id="IPR016181">
    <property type="entry name" value="Acyl_CoA_acyltransferase"/>
</dbReference>
<gene>
    <name evidence="2" type="ORF">HYG86_05045</name>
</gene>
<evidence type="ECO:0000313" key="2">
    <source>
        <dbReference type="EMBL" id="QNO14181.1"/>
    </source>
</evidence>
<keyword evidence="3" id="KW-1185">Reference proteome</keyword>
<dbReference type="KEGG" id="acae:HYG86_05045"/>
<dbReference type="RefSeq" id="WP_213167837.1">
    <property type="nucleotide sequence ID" value="NZ_CP058559.1"/>
</dbReference>
<dbReference type="AlphaFoldDB" id="A0A7G9W669"/>
<dbReference type="Gene3D" id="3.40.630.30">
    <property type="match status" value="1"/>
</dbReference>
<evidence type="ECO:0000313" key="3">
    <source>
        <dbReference type="Proteomes" id="UP000516160"/>
    </source>
</evidence>